<gene>
    <name evidence="1" type="ORF">CFAM422_003048</name>
</gene>
<name>A0A9P4XN12_9HYPO</name>
<accession>A0A9P4XN12</accession>
<dbReference type="SUPFAM" id="SSF48264">
    <property type="entry name" value="Cytochrome P450"/>
    <property type="match status" value="1"/>
</dbReference>
<dbReference type="Pfam" id="PF00067">
    <property type="entry name" value="p450"/>
    <property type="match status" value="1"/>
</dbReference>
<keyword evidence="2" id="KW-1185">Reference proteome</keyword>
<proteinExistence type="predicted"/>
<dbReference type="Gene3D" id="1.10.630.10">
    <property type="entry name" value="Cytochrome P450"/>
    <property type="match status" value="1"/>
</dbReference>
<evidence type="ECO:0000313" key="1">
    <source>
        <dbReference type="EMBL" id="KAF3075097.1"/>
    </source>
</evidence>
<dbReference type="GO" id="GO:0005506">
    <property type="term" value="F:iron ion binding"/>
    <property type="evidence" value="ECO:0007669"/>
    <property type="project" value="InterPro"/>
</dbReference>
<dbReference type="InterPro" id="IPR001128">
    <property type="entry name" value="Cyt_P450"/>
</dbReference>
<reference evidence="1 2" key="1">
    <citation type="submission" date="2018-06" db="EMBL/GenBank/DDBJ databases">
        <title>Genome analysis of cellulolytic fungus Trichoderma lentiforme CFAM-422.</title>
        <authorList>
            <person name="Steindorff A.S."/>
            <person name="Formighieri E.F."/>
            <person name="Midorikawa G.E.O."/>
            <person name="Tamietti M.S."/>
            <person name="Ramos E.Z."/>
            <person name="Silva A.S."/>
            <person name="Bon E.P.S."/>
            <person name="Mendes T.D."/>
            <person name="Damaso M.C.T."/>
            <person name="Favaro L.C.L."/>
        </authorList>
    </citation>
    <scope>NUCLEOTIDE SEQUENCE [LARGE SCALE GENOMIC DNA]</scope>
    <source>
        <strain evidence="1 2">CFAM-422</strain>
    </source>
</reference>
<dbReference type="GO" id="GO:0020037">
    <property type="term" value="F:heme binding"/>
    <property type="evidence" value="ECO:0007669"/>
    <property type="project" value="InterPro"/>
</dbReference>
<sequence>MTTRWSTHGKNSEHIDFLQRMIEIYKARNLDFPTVSKYTSLLTIGGSETTATLLASAIYFLANDPKVYGKPTNEINLRFSGLKFNLQSLHEDESTESRECHGQCVSSQTGLRL</sequence>
<organism evidence="1 2">
    <name type="scientific">Trichoderma lentiforme</name>
    <dbReference type="NCBI Taxonomy" id="1567552"/>
    <lineage>
        <taxon>Eukaryota</taxon>
        <taxon>Fungi</taxon>
        <taxon>Dikarya</taxon>
        <taxon>Ascomycota</taxon>
        <taxon>Pezizomycotina</taxon>
        <taxon>Sordariomycetes</taxon>
        <taxon>Hypocreomycetidae</taxon>
        <taxon>Hypocreales</taxon>
        <taxon>Hypocreaceae</taxon>
        <taxon>Trichoderma</taxon>
    </lineage>
</organism>
<comment type="caution">
    <text evidence="1">The sequence shown here is derived from an EMBL/GenBank/DDBJ whole genome shotgun (WGS) entry which is preliminary data.</text>
</comment>
<dbReference type="GO" id="GO:0016705">
    <property type="term" value="F:oxidoreductase activity, acting on paired donors, with incorporation or reduction of molecular oxygen"/>
    <property type="evidence" value="ECO:0007669"/>
    <property type="project" value="InterPro"/>
</dbReference>
<evidence type="ECO:0000313" key="2">
    <source>
        <dbReference type="Proteomes" id="UP000801864"/>
    </source>
</evidence>
<dbReference type="EMBL" id="QLNT01000004">
    <property type="protein sequence ID" value="KAF3075097.1"/>
    <property type="molecule type" value="Genomic_DNA"/>
</dbReference>
<protein>
    <recommendedName>
        <fullName evidence="3">Cytochrome P450</fullName>
    </recommendedName>
</protein>
<dbReference type="InterPro" id="IPR036396">
    <property type="entry name" value="Cyt_P450_sf"/>
</dbReference>
<dbReference type="GO" id="GO:0004497">
    <property type="term" value="F:monooxygenase activity"/>
    <property type="evidence" value="ECO:0007669"/>
    <property type="project" value="InterPro"/>
</dbReference>
<dbReference type="Proteomes" id="UP000801864">
    <property type="component" value="Unassembled WGS sequence"/>
</dbReference>
<evidence type="ECO:0008006" key="3">
    <source>
        <dbReference type="Google" id="ProtNLM"/>
    </source>
</evidence>
<dbReference type="AlphaFoldDB" id="A0A9P4XN12"/>